<evidence type="ECO:0000313" key="9">
    <source>
        <dbReference type="Proteomes" id="UP001165190"/>
    </source>
</evidence>
<dbReference type="Pfam" id="PF00046">
    <property type="entry name" value="Homeodomain"/>
    <property type="match status" value="1"/>
</dbReference>
<feature type="domain" description="DDT" evidence="7">
    <location>
        <begin position="360"/>
        <end position="419"/>
    </location>
</feature>
<dbReference type="Proteomes" id="UP001165190">
    <property type="component" value="Unassembled WGS sequence"/>
</dbReference>
<gene>
    <name evidence="8" type="ORF">HRI_000301000</name>
</gene>
<dbReference type="SUPFAM" id="SSF46689">
    <property type="entry name" value="Homeodomain-like"/>
    <property type="match status" value="1"/>
</dbReference>
<dbReference type="InterPro" id="IPR018501">
    <property type="entry name" value="DDT_dom"/>
</dbReference>
<dbReference type="GO" id="GO:0005634">
    <property type="term" value="C:nucleus"/>
    <property type="evidence" value="ECO:0007669"/>
    <property type="project" value="UniProtKB-SubCell"/>
</dbReference>
<dbReference type="PANTHER" id="PTHR36968">
    <property type="entry name" value="HOMEOBOX-DDT DOMAIN PROTEIN RLT2"/>
    <property type="match status" value="1"/>
</dbReference>
<dbReference type="Pfam" id="PF02791">
    <property type="entry name" value="DDT"/>
    <property type="match status" value="1"/>
</dbReference>
<feature type="region of interest" description="Disordered" evidence="5">
    <location>
        <begin position="574"/>
        <end position="604"/>
    </location>
</feature>
<protein>
    <recommendedName>
        <fullName evidence="10">Homeobox-DDT domain protein RLT3</fullName>
    </recommendedName>
</protein>
<dbReference type="InterPro" id="IPR009057">
    <property type="entry name" value="Homeodomain-like_sf"/>
</dbReference>
<comment type="caution">
    <text evidence="8">The sequence shown here is derived from an EMBL/GenBank/DDBJ whole genome shotgun (WGS) entry which is preliminary data.</text>
</comment>
<dbReference type="PROSITE" id="PS50071">
    <property type="entry name" value="HOMEOBOX_2"/>
    <property type="match status" value="1"/>
</dbReference>
<dbReference type="PANTHER" id="PTHR36968:SF8">
    <property type="entry name" value="HOMEOBOX-DDT DOMAIN PROTEIN RLT3 ISOFORM X1"/>
    <property type="match status" value="1"/>
</dbReference>
<sequence>MKRKSQLQLDELDGLYKEKRYPTQDEMEDYAVSLGLTRKQVQQWFIYKRKRDNITILPFRLMKKSSASTKLNATDSFAASENHKSTSSVANGFGKNKKKILLPQDLLPAQYILKKVFRKDGPPLGVGFDSLPSQAFSHCKGSKVSYLADQECERGIAKRRKVFEFTGMDHQNNINEKAPVKKHGIGKGLMTVWRVVNPEGGNIPTGVDFSDREIGAPSQTSPAVRRKPPRNKRRQPLVSQMKQRSLEKKLQEKKRSSVKRSEVQSNINDNQRQPRKEKCELALDGTISNERLDQLAMLVDDEELELRELQAGPNPLTCVDHLGTSGFLGCSLCKDLLAKFPPNSVKMKQPFSMQPWDSSPETVKKLFKVFHFLYTYSVTLDICSFTLDEFAQAFHDKDSLLLGKIHVALLKLLLSDVQSELSGALLPHFSLSCKFLALLQSVENQEFVVEFWKASLNPLTWTEILRQVLVAAGFGSKQGLLRREALSKEMNLLVRFGLRPGSLKCELFKILSERGNNGLKVSDLALSLPVTELNLTSSTEELEELICSSLSSDITLFEKISSSAYRLRCSSVAKDSNDCHSDTEDSGSVDDNSDDSSDDSECDSENYYQRKIKHDKCHKSKNNMLTVSTEIDESHPGELWLLGLMEGEYFDLSIEEKLNALVALIDLLSAGSSIRMENPGKAIVEFIPSIPRYGSGAKIKRASSIRQNFPRPSWVYGGQEPHTSSDSCPVDSSSITKFFEKEKCSSSGKDAKQTEVGDFVHPMQSIFLGSDRRYNRYWLFLGPCNGYDPGHRRIYFESSEDGHWEVIDTEEALRALLVILDDRGKREALLIESLEKRETSLCKEMSSRHLCNAEIRHVQSDSSEMDVIREDSCSPVSDVDNLSLTVVVNESLTSCSAIVLHTGKKGEEQKQMWRRLQEFDVWIWDYFYLNLNAVKHKKHSYLDSLTRCESCHDLYWRDEKHCRICHTTFVIDFDLEERYAIHVATCREKGDNGTFPNFKVLPSQLQSLKAAVHAIESFMPKDALVGAWTKSAHRLWVKRLRRTSSLSELLQVVADFVAAINENWLNQFHIEPGDCTVIEEIIAFFPTMPQTSSALALWLVKLDEFIASYLKKVHSEKESENGTSSGNIPSLSTNFLYMCGVLVIEVDKKEPKPENLT</sequence>
<evidence type="ECO:0000256" key="4">
    <source>
        <dbReference type="RuleBase" id="RU000682"/>
    </source>
</evidence>
<evidence type="ECO:0000256" key="2">
    <source>
        <dbReference type="ARBA" id="ARBA00023242"/>
    </source>
</evidence>
<dbReference type="Pfam" id="PF15612">
    <property type="entry name" value="WHIM1"/>
    <property type="match status" value="1"/>
</dbReference>
<evidence type="ECO:0000256" key="3">
    <source>
        <dbReference type="PROSITE-ProRule" id="PRU00108"/>
    </source>
</evidence>
<comment type="subcellular location">
    <subcellularLocation>
        <location evidence="1 3 4">Nucleus</location>
    </subcellularLocation>
</comment>
<feature type="DNA-binding region" description="Homeobox" evidence="3">
    <location>
        <begin position="3"/>
        <end position="56"/>
    </location>
</feature>
<dbReference type="OrthoDB" id="6159439at2759"/>
<keyword evidence="3 4" id="KW-0371">Homeobox</keyword>
<dbReference type="PROSITE" id="PS50827">
    <property type="entry name" value="DDT"/>
    <property type="match status" value="1"/>
</dbReference>
<dbReference type="InterPro" id="IPR028941">
    <property type="entry name" value="WHIM2_dom"/>
</dbReference>
<keyword evidence="2 3" id="KW-0539">Nucleus</keyword>
<keyword evidence="3 4" id="KW-0238">DNA-binding</keyword>
<organism evidence="8 9">
    <name type="scientific">Hibiscus trionum</name>
    <name type="common">Flower of an hour</name>
    <dbReference type="NCBI Taxonomy" id="183268"/>
    <lineage>
        <taxon>Eukaryota</taxon>
        <taxon>Viridiplantae</taxon>
        <taxon>Streptophyta</taxon>
        <taxon>Embryophyta</taxon>
        <taxon>Tracheophyta</taxon>
        <taxon>Spermatophyta</taxon>
        <taxon>Magnoliopsida</taxon>
        <taxon>eudicotyledons</taxon>
        <taxon>Gunneridae</taxon>
        <taxon>Pentapetalae</taxon>
        <taxon>rosids</taxon>
        <taxon>malvids</taxon>
        <taxon>Malvales</taxon>
        <taxon>Malvaceae</taxon>
        <taxon>Malvoideae</taxon>
        <taxon>Hibiscus</taxon>
    </lineage>
</organism>
<dbReference type="EMBL" id="BSYR01000004">
    <property type="protein sequence ID" value="GMI66317.1"/>
    <property type="molecule type" value="Genomic_DNA"/>
</dbReference>
<keyword evidence="9" id="KW-1185">Reference proteome</keyword>
<evidence type="ECO:0000256" key="1">
    <source>
        <dbReference type="ARBA" id="ARBA00004123"/>
    </source>
</evidence>
<dbReference type="Gene3D" id="1.10.10.60">
    <property type="entry name" value="Homeodomain-like"/>
    <property type="match status" value="1"/>
</dbReference>
<evidence type="ECO:0008006" key="10">
    <source>
        <dbReference type="Google" id="ProtNLM"/>
    </source>
</evidence>
<reference evidence="8" key="1">
    <citation type="submission" date="2023-05" db="EMBL/GenBank/DDBJ databases">
        <title>Genome and transcriptome analyses reveal genes involved in the formation of fine ridges on petal epidermal cells in Hibiscus trionum.</title>
        <authorList>
            <person name="Koshimizu S."/>
            <person name="Masuda S."/>
            <person name="Ishii T."/>
            <person name="Shirasu K."/>
            <person name="Hoshino A."/>
            <person name="Arita M."/>
        </authorList>
    </citation>
    <scope>NUCLEOTIDE SEQUENCE</scope>
    <source>
        <strain evidence="8">Hamamatsu line</strain>
    </source>
</reference>
<feature type="domain" description="Homeobox" evidence="6">
    <location>
        <begin position="1"/>
        <end position="55"/>
    </location>
</feature>
<feature type="region of interest" description="Disordered" evidence="5">
    <location>
        <begin position="204"/>
        <end position="277"/>
    </location>
</feature>
<evidence type="ECO:0000313" key="8">
    <source>
        <dbReference type="EMBL" id="GMI66317.1"/>
    </source>
</evidence>
<feature type="compositionally biased region" description="Basic residues" evidence="5">
    <location>
        <begin position="224"/>
        <end position="235"/>
    </location>
</feature>
<accession>A0A9W7LJ84</accession>
<evidence type="ECO:0000259" key="7">
    <source>
        <dbReference type="PROSITE" id="PS50827"/>
    </source>
</evidence>
<dbReference type="Pfam" id="PF15613">
    <property type="entry name" value="WSD"/>
    <property type="match status" value="1"/>
</dbReference>
<dbReference type="GO" id="GO:0006357">
    <property type="term" value="P:regulation of transcription by RNA polymerase II"/>
    <property type="evidence" value="ECO:0007669"/>
    <property type="project" value="InterPro"/>
</dbReference>
<dbReference type="InterPro" id="IPR044977">
    <property type="entry name" value="RLT1-3"/>
</dbReference>
<dbReference type="SMART" id="SM00389">
    <property type="entry name" value="HOX"/>
    <property type="match status" value="1"/>
</dbReference>
<feature type="compositionally biased region" description="Basic and acidic residues" evidence="5">
    <location>
        <begin position="244"/>
        <end position="262"/>
    </location>
</feature>
<dbReference type="InterPro" id="IPR028942">
    <property type="entry name" value="WHIM1_dom"/>
</dbReference>
<evidence type="ECO:0000259" key="6">
    <source>
        <dbReference type="PROSITE" id="PS50071"/>
    </source>
</evidence>
<dbReference type="GO" id="GO:0003677">
    <property type="term" value="F:DNA binding"/>
    <property type="evidence" value="ECO:0007669"/>
    <property type="project" value="UniProtKB-UniRule"/>
</dbReference>
<name>A0A9W7LJ84_HIBTR</name>
<dbReference type="SMART" id="SM00571">
    <property type="entry name" value="DDT"/>
    <property type="match status" value="1"/>
</dbReference>
<feature type="compositionally biased region" description="Acidic residues" evidence="5">
    <location>
        <begin position="584"/>
        <end position="604"/>
    </location>
</feature>
<proteinExistence type="predicted"/>
<evidence type="ECO:0000256" key="5">
    <source>
        <dbReference type="SAM" id="MobiDB-lite"/>
    </source>
</evidence>
<dbReference type="CDD" id="cd00086">
    <property type="entry name" value="homeodomain"/>
    <property type="match status" value="1"/>
</dbReference>
<dbReference type="InterPro" id="IPR001356">
    <property type="entry name" value="HD"/>
</dbReference>
<dbReference type="AlphaFoldDB" id="A0A9W7LJ84"/>